<comment type="subcellular location">
    <subcellularLocation>
        <location evidence="9">Cell inner membrane</location>
        <topology evidence="9">Single-pass type II membrane protein</topology>
    </subcellularLocation>
    <subcellularLocation>
        <location evidence="1">Membrane</location>
    </subcellularLocation>
    <text evidence="9">Localizes to the division septum.</text>
</comment>
<reference evidence="11 12" key="1">
    <citation type="journal article" date="2018" name="Environ. Microbiol.">
        <title>Genomes of ubiquitous marine and hypersaline Hydrogenovibrio, Thiomicrorhabdus and Thiomicrospira spp. encode a diversity of mechanisms to sustain chemolithoautotrophy in heterogeneous environments.</title>
        <authorList>
            <person name="Scott K.M."/>
            <person name="Williams J."/>
            <person name="Porter C.M.B."/>
            <person name="Russel S."/>
            <person name="Harmer T.L."/>
            <person name="Paul J.H."/>
            <person name="Antonen K.M."/>
            <person name="Bridges M.K."/>
            <person name="Camper G.J."/>
            <person name="Campla C.K."/>
            <person name="Casella L.G."/>
            <person name="Chase E."/>
            <person name="Conrad J.W."/>
            <person name="Cruz M.C."/>
            <person name="Dunlap D.S."/>
            <person name="Duran L."/>
            <person name="Fahsbender E.M."/>
            <person name="Goldsmith D.B."/>
            <person name="Keeley R.F."/>
            <person name="Kondoff M.R."/>
            <person name="Kussy B.I."/>
            <person name="Lane M.K."/>
            <person name="Lawler S."/>
            <person name="Leigh B.A."/>
            <person name="Lewis C."/>
            <person name="Lostal L.M."/>
            <person name="Marking D."/>
            <person name="Mancera P.A."/>
            <person name="McClenthan E.C."/>
            <person name="McIntyre E.A."/>
            <person name="Mine J.A."/>
            <person name="Modi S."/>
            <person name="Moore B.D."/>
            <person name="Morgan W.A."/>
            <person name="Nelson K.M."/>
            <person name="Nguyen K.N."/>
            <person name="Ogburn N."/>
            <person name="Parrino D.G."/>
            <person name="Pedapudi A.D."/>
            <person name="Pelham R.P."/>
            <person name="Preece A.M."/>
            <person name="Rampersad E.A."/>
            <person name="Richardson J.C."/>
            <person name="Rodgers C.M."/>
            <person name="Schaffer B.L."/>
            <person name="Sheridan N.E."/>
            <person name="Solone M.R."/>
            <person name="Staley Z.R."/>
            <person name="Tabuchi M."/>
            <person name="Waide R.J."/>
            <person name="Wanjugi P.W."/>
            <person name="Young S."/>
            <person name="Clum A."/>
            <person name="Daum C."/>
            <person name="Huntemann M."/>
            <person name="Ivanova N."/>
            <person name="Kyrpides N."/>
            <person name="Mikhailova N."/>
            <person name="Palaniappan K."/>
            <person name="Pillay M."/>
            <person name="Reddy T.B.K."/>
            <person name="Shapiro N."/>
            <person name="Stamatis D."/>
            <person name="Varghese N."/>
            <person name="Woyke T."/>
            <person name="Boden R."/>
            <person name="Freyermuth S.K."/>
            <person name="Kerfeld C.A."/>
        </authorList>
    </citation>
    <scope>NUCLEOTIDE SEQUENCE [LARGE SCALE GENOMIC DNA]</scope>
    <source>
        <strain evidence="11 12">JR-2</strain>
    </source>
</reference>
<evidence type="ECO:0000256" key="4">
    <source>
        <dbReference type="ARBA" id="ARBA00022618"/>
    </source>
</evidence>
<dbReference type="Gene3D" id="3.40.50.11690">
    <property type="entry name" value="Cell division protein FtsQ/DivIB"/>
    <property type="match status" value="1"/>
</dbReference>
<evidence type="ECO:0000256" key="8">
    <source>
        <dbReference type="ARBA" id="ARBA00023306"/>
    </source>
</evidence>
<evidence type="ECO:0000256" key="5">
    <source>
        <dbReference type="ARBA" id="ARBA00022692"/>
    </source>
</evidence>
<dbReference type="GO" id="GO:0032153">
    <property type="term" value="C:cell division site"/>
    <property type="evidence" value="ECO:0007669"/>
    <property type="project" value="UniProtKB-UniRule"/>
</dbReference>
<dbReference type="KEGG" id="htr:EPV75_03580"/>
<dbReference type="GO" id="GO:0043093">
    <property type="term" value="P:FtsZ-dependent cytokinesis"/>
    <property type="evidence" value="ECO:0007669"/>
    <property type="project" value="UniProtKB-UniRule"/>
</dbReference>
<feature type="domain" description="POTRA" evidence="10">
    <location>
        <begin position="27"/>
        <end position="96"/>
    </location>
</feature>
<dbReference type="PANTHER" id="PTHR35851">
    <property type="entry name" value="CELL DIVISION PROTEIN FTSQ"/>
    <property type="match status" value="1"/>
</dbReference>
<keyword evidence="4 9" id="KW-0132">Cell division</keyword>
<keyword evidence="7 9" id="KW-0472">Membrane</keyword>
<dbReference type="RefSeq" id="WP_029939874.1">
    <property type="nucleotide sequence ID" value="NZ_CP035033.1"/>
</dbReference>
<keyword evidence="12" id="KW-1185">Reference proteome</keyword>
<dbReference type="Pfam" id="PF03799">
    <property type="entry name" value="FtsQ_DivIB_C"/>
    <property type="match status" value="1"/>
</dbReference>
<keyword evidence="3 9" id="KW-0997">Cell inner membrane</keyword>
<evidence type="ECO:0000313" key="11">
    <source>
        <dbReference type="EMBL" id="QAB14816.1"/>
    </source>
</evidence>
<keyword evidence="8 9" id="KW-0131">Cell cycle</keyword>
<comment type="subunit">
    <text evidence="9">Part of a complex composed of FtsB, FtsL and FtsQ.</text>
</comment>
<evidence type="ECO:0000313" key="12">
    <source>
        <dbReference type="Proteomes" id="UP000285478"/>
    </source>
</evidence>
<dbReference type="InterPro" id="IPR013685">
    <property type="entry name" value="POTRA_FtsQ_type"/>
</dbReference>
<dbReference type="InterPro" id="IPR005548">
    <property type="entry name" value="Cell_div_FtsQ/DivIB_C"/>
</dbReference>
<comment type="function">
    <text evidence="9">Essential cell division protein. May link together the upstream cell division proteins, which are predominantly cytoplasmic, with the downstream cell division proteins, which are predominantly periplasmic. May control correct divisome assembly.</text>
</comment>
<keyword evidence="6 9" id="KW-1133">Transmembrane helix</keyword>
<dbReference type="InterPro" id="IPR045335">
    <property type="entry name" value="FtsQ_C_sf"/>
</dbReference>
<dbReference type="GO" id="GO:0090529">
    <property type="term" value="P:cell septum assembly"/>
    <property type="evidence" value="ECO:0007669"/>
    <property type="project" value="InterPro"/>
</dbReference>
<name>A0A410H1M3_9GAMM</name>
<dbReference type="GO" id="GO:0005886">
    <property type="term" value="C:plasma membrane"/>
    <property type="evidence" value="ECO:0007669"/>
    <property type="project" value="UniProtKB-SubCell"/>
</dbReference>
<dbReference type="PROSITE" id="PS51779">
    <property type="entry name" value="POTRA"/>
    <property type="match status" value="1"/>
</dbReference>
<gene>
    <name evidence="9" type="primary">ftsQ</name>
    <name evidence="11" type="ORF">EPV75_03580</name>
</gene>
<organism evidence="11 12">
    <name type="scientific">Hydrogenovibrio thermophilus</name>
    <dbReference type="NCBI Taxonomy" id="265883"/>
    <lineage>
        <taxon>Bacteria</taxon>
        <taxon>Pseudomonadati</taxon>
        <taxon>Pseudomonadota</taxon>
        <taxon>Gammaproteobacteria</taxon>
        <taxon>Thiotrichales</taxon>
        <taxon>Piscirickettsiaceae</taxon>
        <taxon>Hydrogenovibrio</taxon>
    </lineage>
</organism>
<dbReference type="AlphaFoldDB" id="A0A410H1M3"/>
<comment type="similarity">
    <text evidence="9">Belongs to the FtsQ/DivIB family. FtsQ subfamily.</text>
</comment>
<protein>
    <recommendedName>
        <fullName evidence="9">Cell division protein FtsQ</fullName>
    </recommendedName>
</protein>
<keyword evidence="2 9" id="KW-1003">Cell membrane</keyword>
<dbReference type="Gene3D" id="3.10.20.310">
    <property type="entry name" value="membrane protein fhac"/>
    <property type="match status" value="1"/>
</dbReference>
<dbReference type="Pfam" id="PF08478">
    <property type="entry name" value="POTRA_1"/>
    <property type="match status" value="1"/>
</dbReference>
<evidence type="ECO:0000256" key="3">
    <source>
        <dbReference type="ARBA" id="ARBA00022519"/>
    </source>
</evidence>
<proteinExistence type="inferred from homology"/>
<evidence type="ECO:0000256" key="2">
    <source>
        <dbReference type="ARBA" id="ARBA00022475"/>
    </source>
</evidence>
<dbReference type="InterPro" id="IPR026579">
    <property type="entry name" value="FtsQ"/>
</dbReference>
<dbReference type="InterPro" id="IPR034746">
    <property type="entry name" value="POTRA"/>
</dbReference>
<accession>A0A410H1M3</accession>
<dbReference type="Proteomes" id="UP000285478">
    <property type="component" value="Chromosome"/>
</dbReference>
<dbReference type="EMBL" id="CP035033">
    <property type="protein sequence ID" value="QAB14816.1"/>
    <property type="molecule type" value="Genomic_DNA"/>
</dbReference>
<evidence type="ECO:0000256" key="1">
    <source>
        <dbReference type="ARBA" id="ARBA00004370"/>
    </source>
</evidence>
<dbReference type="HAMAP" id="MF_00911">
    <property type="entry name" value="FtsQ_subfam"/>
    <property type="match status" value="1"/>
</dbReference>
<evidence type="ECO:0000256" key="9">
    <source>
        <dbReference type="HAMAP-Rule" id="MF_00911"/>
    </source>
</evidence>
<sequence length="232" mass="26707">MKKTLSLALGLVLVALIAVWVAFSPARVITEVQLNGDLERLKPADIEQMVSPYVGQSFWRIDLERLHADILHLDWVYKVKVKRRWPNKLILEITEQKPVVRWGDDGLLNQEGDIFYPYNIEPFQRMVVLDGEAIQSRALLQKLTAFQNAFSTLGWTIDAMTAQADGVWRIHFLSGATVLLDNEDWQGKLDRFIRAYPKTNPDLRKFAHVFDLRYSNGFVIKQKTPQSRPASE</sequence>
<evidence type="ECO:0000256" key="6">
    <source>
        <dbReference type="ARBA" id="ARBA00022989"/>
    </source>
</evidence>
<keyword evidence="5 9" id="KW-0812">Transmembrane</keyword>
<evidence type="ECO:0000259" key="10">
    <source>
        <dbReference type="PROSITE" id="PS51779"/>
    </source>
</evidence>
<evidence type="ECO:0000256" key="7">
    <source>
        <dbReference type="ARBA" id="ARBA00023136"/>
    </source>
</evidence>
<dbReference type="PANTHER" id="PTHR35851:SF1">
    <property type="entry name" value="CELL DIVISION PROTEIN FTSQ"/>
    <property type="match status" value="1"/>
</dbReference>